<dbReference type="AlphaFoldDB" id="A0A3S3PJ84"/>
<gene>
    <name evidence="2" type="ORF">DPV69_02680</name>
</gene>
<keyword evidence="3" id="KW-1185">Reference proteome</keyword>
<name>A0A3S3PJ84_9SPHI</name>
<feature type="compositionally biased region" description="Basic residues" evidence="1">
    <location>
        <begin position="112"/>
        <end position="132"/>
    </location>
</feature>
<proteinExistence type="predicted"/>
<feature type="region of interest" description="Disordered" evidence="1">
    <location>
        <begin position="111"/>
        <end position="132"/>
    </location>
</feature>
<sequence length="132" mass="15912">MLTVAIVATTLQTANAQVSLNINIGAQPNWGPRGYDYVEYYYMPDIRTYYHVPSRRYVYYEGSRWVHRTSLPRAYRGYDLHRGRKVVINESRPYLRHNVYQTRYVERYRHDNGKHKGWHKEKGHKGRDRGRH</sequence>
<comment type="caution">
    <text evidence="2">The sequence shown here is derived from an EMBL/GenBank/DDBJ whole genome shotgun (WGS) entry which is preliminary data.</text>
</comment>
<reference evidence="2 3" key="1">
    <citation type="submission" date="2018-06" db="EMBL/GenBank/DDBJ databases">
        <title>Pedobacter endophyticus sp. nov., an endophytic bacterium isolated from a leaf of Triticum aestivum.</title>
        <authorList>
            <person name="Zhang L."/>
        </authorList>
    </citation>
    <scope>NUCLEOTIDE SEQUENCE [LARGE SCALE GENOMIC DNA]</scope>
    <source>
        <strain evidence="2 3">CM134L-2</strain>
    </source>
</reference>
<dbReference type="OrthoDB" id="799522at2"/>
<organism evidence="2 3">
    <name type="scientific">Pedobacter chitinilyticus</name>
    <dbReference type="NCBI Taxonomy" id="2233776"/>
    <lineage>
        <taxon>Bacteria</taxon>
        <taxon>Pseudomonadati</taxon>
        <taxon>Bacteroidota</taxon>
        <taxon>Sphingobacteriia</taxon>
        <taxon>Sphingobacteriales</taxon>
        <taxon>Sphingobacteriaceae</taxon>
        <taxon>Pedobacter</taxon>
    </lineage>
</organism>
<protein>
    <submittedName>
        <fullName evidence="2">Uncharacterized protein</fullName>
    </submittedName>
</protein>
<dbReference type="EMBL" id="SAYW01000001">
    <property type="protein sequence ID" value="RWU11045.1"/>
    <property type="molecule type" value="Genomic_DNA"/>
</dbReference>
<evidence type="ECO:0000313" key="2">
    <source>
        <dbReference type="EMBL" id="RWU11045.1"/>
    </source>
</evidence>
<accession>A0A3S3PJ84</accession>
<evidence type="ECO:0000256" key="1">
    <source>
        <dbReference type="SAM" id="MobiDB-lite"/>
    </source>
</evidence>
<dbReference type="Proteomes" id="UP000284120">
    <property type="component" value="Unassembled WGS sequence"/>
</dbReference>
<evidence type="ECO:0000313" key="3">
    <source>
        <dbReference type="Proteomes" id="UP000284120"/>
    </source>
</evidence>